<dbReference type="OrthoDB" id="5199543at2759"/>
<dbReference type="GO" id="GO:0000785">
    <property type="term" value="C:chromatin"/>
    <property type="evidence" value="ECO:0000318"/>
    <property type="project" value="GO_Central"/>
</dbReference>
<dbReference type="EMBL" id="CM002924">
    <property type="protein sequence ID" value="KGN56663.1"/>
    <property type="molecule type" value="Genomic_DNA"/>
</dbReference>
<dbReference type="eggNOG" id="KOG0798">
    <property type="taxonomic scope" value="Eukaryota"/>
</dbReference>
<dbReference type="OMA" id="DSESWPF"/>
<keyword evidence="4" id="KW-1185">Reference proteome</keyword>
<dbReference type="GO" id="GO:0006260">
    <property type="term" value="P:DNA replication"/>
    <property type="evidence" value="ECO:0007669"/>
    <property type="project" value="UniProtKB-KW"/>
</dbReference>
<protein>
    <recommendedName>
        <fullName evidence="5">Sister chromatid cohesion protein DCC1</fullName>
    </recommendedName>
</protein>
<dbReference type="Proteomes" id="UP000029981">
    <property type="component" value="Chromosome 3"/>
</dbReference>
<dbReference type="InterPro" id="IPR019128">
    <property type="entry name" value="Dcc1"/>
</dbReference>
<reference evidence="3 4" key="4">
    <citation type="journal article" date="2011" name="BMC Genomics">
        <title>RNA-Seq improves annotation of protein-coding genes in the cucumber genome.</title>
        <authorList>
            <person name="Li Z."/>
            <person name="Zhang Z."/>
            <person name="Yan P."/>
            <person name="Huang S."/>
            <person name="Fei Z."/>
            <person name="Lin K."/>
        </authorList>
    </citation>
    <scope>NUCLEOTIDE SEQUENCE [LARGE SCALE GENOMIC DNA]</scope>
    <source>
        <strain evidence="4">cv. 9930</strain>
    </source>
</reference>
<evidence type="ECO:0000256" key="1">
    <source>
        <dbReference type="ARBA" id="ARBA00007017"/>
    </source>
</evidence>
<organism evidence="3 4">
    <name type="scientific">Cucumis sativus</name>
    <name type="common">Cucumber</name>
    <dbReference type="NCBI Taxonomy" id="3659"/>
    <lineage>
        <taxon>Eukaryota</taxon>
        <taxon>Viridiplantae</taxon>
        <taxon>Streptophyta</taxon>
        <taxon>Embryophyta</taxon>
        <taxon>Tracheophyta</taxon>
        <taxon>Spermatophyta</taxon>
        <taxon>Magnoliopsida</taxon>
        <taxon>eudicotyledons</taxon>
        <taxon>Gunneridae</taxon>
        <taxon>Pentapetalae</taxon>
        <taxon>rosids</taxon>
        <taxon>fabids</taxon>
        <taxon>Cucurbitales</taxon>
        <taxon>Cucurbitaceae</taxon>
        <taxon>Benincaseae</taxon>
        <taxon>Cucumis</taxon>
    </lineage>
</organism>
<accession>A0A0A0L4H9</accession>
<dbReference type="KEGG" id="csv:101203202"/>
<dbReference type="STRING" id="3659.A0A0A0L4H9"/>
<sequence length="393" mass="45424">MEQKNPHGKGADAVLNLQPNSSISIAYHSLFGPHDDLVLLEVDEKLLEEVLHQRVSIRGQPEEDAVFCTKSKTYGIKYVGTSNSVLLIPPSGRSEYYTNELDSHQKDNSKEVAPVIKVAPGIMELHEIAPRIDKLKLLLSEEHYSFADEWENEAVDKYEKRMYNWDDLINKVQASDNELKAGLQALSAVEIDGYWRIVDEKYMDSMLQMLLHNRILNDWSLDALDEGVIMNVMKMDGFPEKLVQHCLHVYGDKLDEHEGKSCLWRLNEKRVCVHFAREVLRKGKMKLEHLMDEWRQKIPLGMCANFDMLEGEVLTERLGVETWVRGFRVCQLPSNPAERFTILFKERPKWEWKDLQPYIRDLTVPGLSSEGLLLKYTRRTQPNPEAEAVFSAR</sequence>
<gene>
    <name evidence="3" type="ORF">Csa_3G127250</name>
</gene>
<evidence type="ECO:0000313" key="4">
    <source>
        <dbReference type="Proteomes" id="UP000029981"/>
    </source>
</evidence>
<dbReference type="GO" id="GO:0031390">
    <property type="term" value="C:Ctf18 RFC-like complex"/>
    <property type="evidence" value="ECO:0000318"/>
    <property type="project" value="GO_Central"/>
</dbReference>
<dbReference type="AlphaFoldDB" id="A0A0A0L4H9"/>
<proteinExistence type="inferred from homology"/>
<dbReference type="GO" id="GO:0034088">
    <property type="term" value="P:maintenance of mitotic sister chromatid cohesion"/>
    <property type="evidence" value="ECO:0000318"/>
    <property type="project" value="GO_Central"/>
</dbReference>
<dbReference type="Pfam" id="PF09724">
    <property type="entry name" value="Dcc1"/>
    <property type="match status" value="1"/>
</dbReference>
<evidence type="ECO:0000313" key="3">
    <source>
        <dbReference type="EMBL" id="KGN56663.1"/>
    </source>
</evidence>
<reference evidence="3 4" key="3">
    <citation type="journal article" date="2010" name="BMC Genomics">
        <title>Transcriptome sequencing and comparative analysis of cucumber flowers with different sex types.</title>
        <authorList>
            <person name="Guo S."/>
            <person name="Zheng Y."/>
            <person name="Joung J.G."/>
            <person name="Liu S."/>
            <person name="Zhang Z."/>
            <person name="Crasta O.R."/>
            <person name="Sobral B.W."/>
            <person name="Xu Y."/>
            <person name="Huang S."/>
            <person name="Fei Z."/>
        </authorList>
    </citation>
    <scope>NUCLEOTIDE SEQUENCE [LARGE SCALE GENOMIC DNA]</scope>
    <source>
        <strain evidence="4">cv. 9930</strain>
    </source>
</reference>
<name>A0A0A0L4H9_CUCSA</name>
<reference evidence="3 4" key="1">
    <citation type="journal article" date="2009" name="Nat. Genet.">
        <title>The genome of the cucumber, Cucumis sativus L.</title>
        <authorList>
            <person name="Huang S."/>
            <person name="Li R."/>
            <person name="Zhang Z."/>
            <person name="Li L."/>
            <person name="Gu X."/>
            <person name="Fan W."/>
            <person name="Lucas W.J."/>
            <person name="Wang X."/>
            <person name="Xie B."/>
            <person name="Ni P."/>
            <person name="Ren Y."/>
            <person name="Zhu H."/>
            <person name="Li J."/>
            <person name="Lin K."/>
            <person name="Jin W."/>
            <person name="Fei Z."/>
            <person name="Li G."/>
            <person name="Staub J."/>
            <person name="Kilian A."/>
            <person name="van der Vossen E.A."/>
            <person name="Wu Y."/>
            <person name="Guo J."/>
            <person name="He J."/>
            <person name="Jia Z."/>
            <person name="Ren Y."/>
            <person name="Tian G."/>
            <person name="Lu Y."/>
            <person name="Ruan J."/>
            <person name="Qian W."/>
            <person name="Wang M."/>
            <person name="Huang Q."/>
            <person name="Li B."/>
            <person name="Xuan Z."/>
            <person name="Cao J."/>
            <person name="Asan"/>
            <person name="Wu Z."/>
            <person name="Zhang J."/>
            <person name="Cai Q."/>
            <person name="Bai Y."/>
            <person name="Zhao B."/>
            <person name="Han Y."/>
            <person name="Li Y."/>
            <person name="Li X."/>
            <person name="Wang S."/>
            <person name="Shi Q."/>
            <person name="Liu S."/>
            <person name="Cho W.K."/>
            <person name="Kim J.Y."/>
            <person name="Xu Y."/>
            <person name="Heller-Uszynska K."/>
            <person name="Miao H."/>
            <person name="Cheng Z."/>
            <person name="Zhang S."/>
            <person name="Wu J."/>
            <person name="Yang Y."/>
            <person name="Kang H."/>
            <person name="Li M."/>
            <person name="Liang H."/>
            <person name="Ren X."/>
            <person name="Shi Z."/>
            <person name="Wen M."/>
            <person name="Jian M."/>
            <person name="Yang H."/>
            <person name="Zhang G."/>
            <person name="Yang Z."/>
            <person name="Chen R."/>
            <person name="Liu S."/>
            <person name="Li J."/>
            <person name="Ma L."/>
            <person name="Liu H."/>
            <person name="Zhou Y."/>
            <person name="Zhao J."/>
            <person name="Fang X."/>
            <person name="Li G."/>
            <person name="Fang L."/>
            <person name="Li Y."/>
            <person name="Liu D."/>
            <person name="Zheng H."/>
            <person name="Zhang Y."/>
            <person name="Qin N."/>
            <person name="Li Z."/>
            <person name="Yang G."/>
            <person name="Yang S."/>
            <person name="Bolund L."/>
            <person name="Kristiansen K."/>
            <person name="Zheng H."/>
            <person name="Li S."/>
            <person name="Zhang X."/>
            <person name="Yang H."/>
            <person name="Wang J."/>
            <person name="Sun R."/>
            <person name="Zhang B."/>
            <person name="Jiang S."/>
            <person name="Wang J."/>
            <person name="Du Y."/>
            <person name="Li S."/>
        </authorList>
    </citation>
    <scope>NUCLEOTIDE SEQUENCE [LARGE SCALE GENOMIC DNA]</scope>
    <source>
        <strain evidence="4">cv. 9930</strain>
    </source>
</reference>
<dbReference type="Gramene" id="KGN56663">
    <property type="protein sequence ID" value="KGN56663"/>
    <property type="gene ID" value="Csa_3G127250"/>
</dbReference>
<dbReference type="PANTHER" id="PTHR13395">
    <property type="entry name" value="SISTER CHROMATID COHESION PROTEIN DCC1-RELATED"/>
    <property type="match status" value="1"/>
</dbReference>
<dbReference type="PANTHER" id="PTHR13395:SF6">
    <property type="entry name" value="SISTER CHROMATID COHESION PROTEIN DCC1"/>
    <property type="match status" value="1"/>
</dbReference>
<dbReference type="GO" id="GO:0000775">
    <property type="term" value="C:chromosome, centromeric region"/>
    <property type="evidence" value="ECO:0000318"/>
    <property type="project" value="GO_Central"/>
</dbReference>
<keyword evidence="2" id="KW-0235">DNA replication</keyword>
<reference evidence="3 4" key="2">
    <citation type="journal article" date="2009" name="PLoS ONE">
        <title>An integrated genetic and cytogenetic map of the cucumber genome.</title>
        <authorList>
            <person name="Ren Y."/>
            <person name="Zhang Z."/>
            <person name="Liu J."/>
            <person name="Staub J.E."/>
            <person name="Han Y."/>
            <person name="Cheng Z."/>
            <person name="Li X."/>
            <person name="Lu J."/>
            <person name="Miao H."/>
            <person name="Kang H."/>
            <person name="Xie B."/>
            <person name="Gu X."/>
            <person name="Wang X."/>
            <person name="Du Y."/>
            <person name="Jin W."/>
            <person name="Huang S."/>
        </authorList>
    </citation>
    <scope>NUCLEOTIDE SEQUENCE [LARGE SCALE GENOMIC DNA]</scope>
    <source>
        <strain evidence="4">cv. 9930</strain>
    </source>
</reference>
<evidence type="ECO:0008006" key="5">
    <source>
        <dbReference type="Google" id="ProtNLM"/>
    </source>
</evidence>
<comment type="similarity">
    <text evidence="1">Belongs to the DCC1 family.</text>
</comment>
<evidence type="ECO:0000256" key="2">
    <source>
        <dbReference type="ARBA" id="ARBA00022705"/>
    </source>
</evidence>